<dbReference type="Proteomes" id="UP000199318">
    <property type="component" value="Unassembled WGS sequence"/>
</dbReference>
<sequence>MRDEHRTEEKIEKRKEPGKVGATFIKYGFITLITLIILFFIANYLLPMIPGGGDGAVNNSASGVEIEQPIDEEPISA</sequence>
<comment type="caution">
    <text evidence="3">The sequence shown here is derived from an EMBL/GenBank/DDBJ whole genome shotgun (WGS) entry which is preliminary data.</text>
</comment>
<evidence type="ECO:0000256" key="2">
    <source>
        <dbReference type="SAM" id="Phobius"/>
    </source>
</evidence>
<organism evidence="3 4">
    <name type="scientific">Salisediminibacterium halotolerans</name>
    <dbReference type="NCBI Taxonomy" id="517425"/>
    <lineage>
        <taxon>Bacteria</taxon>
        <taxon>Bacillati</taxon>
        <taxon>Bacillota</taxon>
        <taxon>Bacilli</taxon>
        <taxon>Bacillales</taxon>
        <taxon>Bacillaceae</taxon>
        <taxon>Salisediminibacterium</taxon>
    </lineage>
</organism>
<accession>A0A1H9VFR8</accession>
<feature type="region of interest" description="Disordered" evidence="1">
    <location>
        <begin position="58"/>
        <end position="77"/>
    </location>
</feature>
<proteinExistence type="predicted"/>
<dbReference type="OrthoDB" id="9987696at2"/>
<evidence type="ECO:0000313" key="4">
    <source>
        <dbReference type="Proteomes" id="UP000199318"/>
    </source>
</evidence>
<keyword evidence="2" id="KW-0472">Membrane</keyword>
<dbReference type="AlphaFoldDB" id="A0A1H9VFR8"/>
<dbReference type="EMBL" id="FOGV01000020">
    <property type="protein sequence ID" value="SES20640.1"/>
    <property type="molecule type" value="Genomic_DNA"/>
</dbReference>
<keyword evidence="2" id="KW-0812">Transmembrane</keyword>
<reference evidence="4" key="1">
    <citation type="submission" date="2016-10" db="EMBL/GenBank/DDBJ databases">
        <authorList>
            <person name="de Groot N.N."/>
        </authorList>
    </citation>
    <scope>NUCLEOTIDE SEQUENCE [LARGE SCALE GENOMIC DNA]</scope>
    <source>
        <strain evidence="4">10nlg</strain>
    </source>
</reference>
<dbReference type="STRING" id="1464123.SAMN05444126_12049"/>
<protein>
    <submittedName>
        <fullName evidence="3">Uncharacterized protein</fullName>
    </submittedName>
</protein>
<gene>
    <name evidence="3" type="ORF">SAMN05444126_12049</name>
</gene>
<feature type="compositionally biased region" description="Acidic residues" evidence="1">
    <location>
        <begin position="68"/>
        <end position="77"/>
    </location>
</feature>
<feature type="transmembrane region" description="Helical" evidence="2">
    <location>
        <begin position="20"/>
        <end position="46"/>
    </location>
</feature>
<dbReference type="RefSeq" id="WP_093073769.1">
    <property type="nucleotide sequence ID" value="NZ_BJVE01000034.1"/>
</dbReference>
<evidence type="ECO:0000256" key="1">
    <source>
        <dbReference type="SAM" id="MobiDB-lite"/>
    </source>
</evidence>
<evidence type="ECO:0000313" key="3">
    <source>
        <dbReference type="EMBL" id="SES20640.1"/>
    </source>
</evidence>
<name>A0A1H9VFR8_9BACI</name>
<keyword evidence="2" id="KW-1133">Transmembrane helix</keyword>
<keyword evidence="4" id="KW-1185">Reference proteome</keyword>